<evidence type="ECO:0008006" key="4">
    <source>
        <dbReference type="Google" id="ProtNLM"/>
    </source>
</evidence>
<dbReference type="InterPro" id="IPR032675">
    <property type="entry name" value="LRR_dom_sf"/>
</dbReference>
<dbReference type="InterPro" id="IPR043313">
    <property type="entry name" value="LRMDA"/>
</dbReference>
<name>A0A8W8LZE2_MAGGI</name>
<dbReference type="EnsemblMetazoa" id="G30296.2">
    <property type="protein sequence ID" value="G30296.2:cds"/>
    <property type="gene ID" value="G30296"/>
</dbReference>
<dbReference type="SUPFAM" id="SSF52058">
    <property type="entry name" value="L domain-like"/>
    <property type="match status" value="1"/>
</dbReference>
<dbReference type="OMA" id="FYDYLQY"/>
<dbReference type="PANTHER" id="PTHR46282">
    <property type="entry name" value="LEUCINE-RICH MELANOCYTE DIFFERENTIATION-ASSOCIATED PROTEIN"/>
    <property type="match status" value="1"/>
</dbReference>
<proteinExistence type="predicted"/>
<organism evidence="2 3">
    <name type="scientific">Magallana gigas</name>
    <name type="common">Pacific oyster</name>
    <name type="synonym">Crassostrea gigas</name>
    <dbReference type="NCBI Taxonomy" id="29159"/>
    <lineage>
        <taxon>Eukaryota</taxon>
        <taxon>Metazoa</taxon>
        <taxon>Spiralia</taxon>
        <taxon>Lophotrochozoa</taxon>
        <taxon>Mollusca</taxon>
        <taxon>Bivalvia</taxon>
        <taxon>Autobranchia</taxon>
        <taxon>Pteriomorphia</taxon>
        <taxon>Ostreida</taxon>
        <taxon>Ostreoidea</taxon>
        <taxon>Ostreidae</taxon>
        <taxon>Magallana</taxon>
    </lineage>
</organism>
<dbReference type="OrthoDB" id="10251250at2759"/>
<dbReference type="KEGG" id="crg:105340172"/>
<dbReference type="Pfam" id="PF14580">
    <property type="entry name" value="LRR_9"/>
    <property type="match status" value="1"/>
</dbReference>
<evidence type="ECO:0000256" key="1">
    <source>
        <dbReference type="SAM" id="MobiDB-lite"/>
    </source>
</evidence>
<dbReference type="GeneID" id="105340172"/>
<keyword evidence="3" id="KW-1185">Reference proteome</keyword>
<sequence>MKMRKSLAFQDLDSIPEELATREGESLQEIDLTHNKISDLRFLLDFPQLTCLVLDHNSIESHVKIAAAPNLQTLWVNHNKIKNLGLFISTLCKSCPNLKYLSMMNNEAAPSYFNGGTYQQYADYRHFVIAHFPKLEMLDDKKIEDSERSEAKRIYGRKTSTSKQKSSRKKSET</sequence>
<evidence type="ECO:0000313" key="2">
    <source>
        <dbReference type="EnsemblMetazoa" id="G30296.1:cds"/>
    </source>
</evidence>
<feature type="compositionally biased region" description="Basic and acidic residues" evidence="1">
    <location>
        <begin position="144"/>
        <end position="153"/>
    </location>
</feature>
<dbReference type="PROSITE" id="PS51450">
    <property type="entry name" value="LRR"/>
    <property type="match status" value="2"/>
</dbReference>
<reference evidence="2" key="1">
    <citation type="submission" date="2022-08" db="UniProtKB">
        <authorList>
            <consortium name="EnsemblMetazoa"/>
        </authorList>
    </citation>
    <scope>IDENTIFICATION</scope>
    <source>
        <strain evidence="2">05x7-T-G4-1.051#20</strain>
    </source>
</reference>
<dbReference type="AlphaFoldDB" id="A0A8W8LZE2"/>
<dbReference type="Gene3D" id="3.80.10.10">
    <property type="entry name" value="Ribonuclease Inhibitor"/>
    <property type="match status" value="1"/>
</dbReference>
<protein>
    <recommendedName>
        <fullName evidence="4">Leucine-rich repeat-containing protein 72</fullName>
    </recommendedName>
</protein>
<dbReference type="Proteomes" id="UP000005408">
    <property type="component" value="Unassembled WGS sequence"/>
</dbReference>
<dbReference type="PANTHER" id="PTHR46282:SF1">
    <property type="entry name" value="LEUCINE-RICH REPEAT-CONTAINING PROTEIN 72-LIKE"/>
    <property type="match status" value="1"/>
</dbReference>
<feature type="region of interest" description="Disordered" evidence="1">
    <location>
        <begin position="144"/>
        <end position="173"/>
    </location>
</feature>
<dbReference type="InterPro" id="IPR001611">
    <property type="entry name" value="Leu-rich_rpt"/>
</dbReference>
<accession>A0A8W8LZE2</accession>
<dbReference type="RefSeq" id="XP_011444394.1">
    <property type="nucleotide sequence ID" value="XM_011446092.4"/>
</dbReference>
<evidence type="ECO:0000313" key="3">
    <source>
        <dbReference type="Proteomes" id="UP000005408"/>
    </source>
</evidence>
<dbReference type="EnsemblMetazoa" id="G30296.1">
    <property type="protein sequence ID" value="G30296.1:cds"/>
    <property type="gene ID" value="G30296"/>
</dbReference>